<keyword evidence="2" id="KW-1185">Reference proteome</keyword>
<dbReference type="EMBL" id="JAHQIW010007461">
    <property type="protein sequence ID" value="KAJ1374474.1"/>
    <property type="molecule type" value="Genomic_DNA"/>
</dbReference>
<proteinExistence type="predicted"/>
<protein>
    <submittedName>
        <fullName evidence="1">Uncharacterized protein</fullName>
    </submittedName>
</protein>
<evidence type="ECO:0000313" key="1">
    <source>
        <dbReference type="EMBL" id="KAJ1374474.1"/>
    </source>
</evidence>
<accession>A0AAD5RHF6</accession>
<dbReference type="Proteomes" id="UP001196413">
    <property type="component" value="Unassembled WGS sequence"/>
</dbReference>
<gene>
    <name evidence="1" type="ORF">KIN20_037165</name>
</gene>
<organism evidence="1 2">
    <name type="scientific">Parelaphostrongylus tenuis</name>
    <name type="common">Meningeal worm</name>
    <dbReference type="NCBI Taxonomy" id="148309"/>
    <lineage>
        <taxon>Eukaryota</taxon>
        <taxon>Metazoa</taxon>
        <taxon>Ecdysozoa</taxon>
        <taxon>Nematoda</taxon>
        <taxon>Chromadorea</taxon>
        <taxon>Rhabditida</taxon>
        <taxon>Rhabditina</taxon>
        <taxon>Rhabditomorpha</taxon>
        <taxon>Strongyloidea</taxon>
        <taxon>Metastrongylidae</taxon>
        <taxon>Parelaphostrongylus</taxon>
    </lineage>
</organism>
<name>A0AAD5RHF6_PARTN</name>
<reference evidence="1" key="1">
    <citation type="submission" date="2021-06" db="EMBL/GenBank/DDBJ databases">
        <title>Parelaphostrongylus tenuis whole genome reference sequence.</title>
        <authorList>
            <person name="Garwood T.J."/>
            <person name="Larsen P.A."/>
            <person name="Fountain-Jones N.M."/>
            <person name="Garbe J.R."/>
            <person name="Macchietto M.G."/>
            <person name="Kania S.A."/>
            <person name="Gerhold R.W."/>
            <person name="Richards J.E."/>
            <person name="Wolf T.M."/>
        </authorList>
    </citation>
    <scope>NUCLEOTIDE SEQUENCE</scope>
    <source>
        <strain evidence="1">MNPRO001-30</strain>
        <tissue evidence="1">Meninges</tissue>
    </source>
</reference>
<dbReference type="AlphaFoldDB" id="A0AAD5RHF6"/>
<evidence type="ECO:0000313" key="2">
    <source>
        <dbReference type="Proteomes" id="UP001196413"/>
    </source>
</evidence>
<sequence length="76" mass="8444">MFETSLNCVRSNVGFSGAARTPSANNDRVVDDQQQQHKFSIKKLRDGRIMVVIGTDAAKRIVSLRGTSLFAWLYLG</sequence>
<comment type="caution">
    <text evidence="1">The sequence shown here is derived from an EMBL/GenBank/DDBJ whole genome shotgun (WGS) entry which is preliminary data.</text>
</comment>